<proteinExistence type="predicted"/>
<gene>
    <name evidence="2" type="ORF">HCEG_05465</name>
</gene>
<dbReference type="AlphaFoldDB" id="F0UHP1"/>
<protein>
    <recommendedName>
        <fullName evidence="1">Heterokaryon incompatibility domain-containing protein</fullName>
    </recommendedName>
</protein>
<dbReference type="Proteomes" id="UP000008142">
    <property type="component" value="Unassembled WGS sequence"/>
</dbReference>
<reference evidence="3" key="1">
    <citation type="submission" date="2008-07" db="EMBL/GenBank/DDBJ databases">
        <title>Annotation of Ajellomyces capsulatus strain H88.</title>
        <authorList>
            <person name="Champion M."/>
            <person name="Cuomo C."/>
            <person name="Ma L.-J."/>
            <person name="Henn M.R."/>
            <person name="Sil A."/>
            <person name="Goldman B."/>
            <person name="Young S.K."/>
            <person name="Kodira C.D."/>
            <person name="Zeng Q."/>
            <person name="Koehrsen M."/>
            <person name="Alvarado L."/>
            <person name="Berlin A."/>
            <person name="Borenstein D."/>
            <person name="Chen Z."/>
            <person name="Engels R."/>
            <person name="Freedman E."/>
            <person name="Gellesch M."/>
            <person name="Goldberg J."/>
            <person name="Griggs A."/>
            <person name="Gujja S."/>
            <person name="Heiman D."/>
            <person name="Hepburn T."/>
            <person name="Howarth C."/>
            <person name="Jen D."/>
            <person name="Larson L."/>
            <person name="Lewis B."/>
            <person name="Mehta T."/>
            <person name="Park D."/>
            <person name="Pearson M."/>
            <person name="Roberts A."/>
            <person name="Saif S."/>
            <person name="Shea T."/>
            <person name="Shenoy N."/>
            <person name="Sisk P."/>
            <person name="Stolte C."/>
            <person name="Sykes S."/>
            <person name="Walk T."/>
            <person name="White J."/>
            <person name="Yandava C."/>
            <person name="Klein B."/>
            <person name="McEwen J.G."/>
            <person name="Puccia R."/>
            <person name="Goldman G.H."/>
            <person name="Felipe M.S."/>
            <person name="Nino-Vega G."/>
            <person name="San-Blas G."/>
            <person name="Taylor J."/>
            <person name="Mendoza L."/>
            <person name="Galagan J."/>
            <person name="Nusbaum C."/>
            <person name="Birren B."/>
        </authorList>
    </citation>
    <scope>NUCLEOTIDE SEQUENCE [LARGE SCALE GENOMIC DNA]</scope>
    <source>
        <strain evidence="3">H88</strain>
    </source>
</reference>
<dbReference type="OrthoDB" id="405906at2759"/>
<accession>F0UHP1</accession>
<dbReference type="HOGENOM" id="CLU_1916487_0_0_1"/>
<evidence type="ECO:0000313" key="2">
    <source>
        <dbReference type="EMBL" id="EGC46250.1"/>
    </source>
</evidence>
<name>F0UHP1_AJEC8</name>
<dbReference type="EMBL" id="DS990639">
    <property type="protein sequence ID" value="EGC46250.1"/>
    <property type="molecule type" value="Genomic_DNA"/>
</dbReference>
<evidence type="ECO:0000313" key="3">
    <source>
        <dbReference type="Proteomes" id="UP000008142"/>
    </source>
</evidence>
<dbReference type="Pfam" id="PF06985">
    <property type="entry name" value="HET"/>
    <property type="match status" value="1"/>
</dbReference>
<feature type="domain" description="Heterokaryon incompatibility" evidence="1">
    <location>
        <begin position="2"/>
        <end position="33"/>
    </location>
</feature>
<organism evidence="3">
    <name type="scientific">Ajellomyces capsulatus (strain H88)</name>
    <name type="common">Darling's disease fungus</name>
    <name type="synonym">Histoplasma capsulatum</name>
    <dbReference type="NCBI Taxonomy" id="544711"/>
    <lineage>
        <taxon>Eukaryota</taxon>
        <taxon>Fungi</taxon>
        <taxon>Dikarya</taxon>
        <taxon>Ascomycota</taxon>
        <taxon>Pezizomycotina</taxon>
        <taxon>Eurotiomycetes</taxon>
        <taxon>Eurotiomycetidae</taxon>
        <taxon>Onygenales</taxon>
        <taxon>Ajellomycetaceae</taxon>
        <taxon>Histoplasma</taxon>
    </lineage>
</organism>
<sequence>MPRTIADAITVYLRMGWRYLFVDKFCIIQDAGERIRELCGDGEGFRGGCAGAKVSRSGTRVEQQGIGIMPYSRNELGPKTMLADGKALAKVPIVNVMMIEWDGIFGHRRKPGCVYLVDWMKLRREWKVIMLPWLI</sequence>
<dbReference type="STRING" id="544711.F0UHP1"/>
<evidence type="ECO:0000259" key="1">
    <source>
        <dbReference type="Pfam" id="PF06985"/>
    </source>
</evidence>
<dbReference type="OMA" id="MPRTIAD"/>
<dbReference type="InterPro" id="IPR010730">
    <property type="entry name" value="HET"/>
</dbReference>